<reference evidence="2" key="1">
    <citation type="submission" date="2020-09" db="EMBL/GenBank/DDBJ databases">
        <title>Comparative genome analyses of four rice-infecting Rhizoctonia solani isolates reveal extensive enrichment of homogalacturonan modification genes.</title>
        <authorList>
            <person name="Lee D.-Y."/>
            <person name="Jeon J."/>
            <person name="Kim K.-T."/>
            <person name="Cheong K."/>
            <person name="Song H."/>
            <person name="Choi G."/>
            <person name="Ko J."/>
            <person name="Opiyo S.O."/>
            <person name="Zuo S."/>
            <person name="Madhav S."/>
            <person name="Lee Y.-H."/>
            <person name="Wang G.-L."/>
        </authorList>
    </citation>
    <scope>NUCLEOTIDE SEQUENCE</scope>
    <source>
        <strain evidence="2">AG1-IA YN-7</strain>
    </source>
</reference>
<evidence type="ECO:0000313" key="3">
    <source>
        <dbReference type="Proteomes" id="UP000650582"/>
    </source>
</evidence>
<evidence type="ECO:0000256" key="1">
    <source>
        <dbReference type="SAM" id="MobiDB-lite"/>
    </source>
</evidence>
<feature type="compositionally biased region" description="Low complexity" evidence="1">
    <location>
        <begin position="523"/>
        <end position="535"/>
    </location>
</feature>
<dbReference type="InterPro" id="IPR032675">
    <property type="entry name" value="LRR_dom_sf"/>
</dbReference>
<dbReference type="Proteomes" id="UP000650582">
    <property type="component" value="Unassembled WGS sequence"/>
</dbReference>
<accession>A0A8H7LFQ9</accession>
<name>A0A8H7LFQ9_9AGAM</name>
<dbReference type="Gene3D" id="1.20.1280.50">
    <property type="match status" value="1"/>
</dbReference>
<feature type="region of interest" description="Disordered" evidence="1">
    <location>
        <begin position="494"/>
        <end position="543"/>
    </location>
</feature>
<protein>
    <submittedName>
        <fullName evidence="2">F-box-like</fullName>
    </submittedName>
</protein>
<gene>
    <name evidence="2" type="ORF">RHS04_09287</name>
</gene>
<dbReference type="Gene3D" id="3.80.10.10">
    <property type="entry name" value="Ribonuclease Inhibitor"/>
    <property type="match status" value="1"/>
</dbReference>
<feature type="compositionally biased region" description="Acidic residues" evidence="1">
    <location>
        <begin position="497"/>
        <end position="507"/>
    </location>
</feature>
<dbReference type="EMBL" id="JACYCC010000364">
    <property type="protein sequence ID" value="KAF8667686.1"/>
    <property type="molecule type" value="Genomic_DNA"/>
</dbReference>
<sequence>MKNDQDASFSEQAREKREQQNKLVWINRFPNEILSRIFVIGEEMDQDKDDSEDQRDKDDPVLQFQELVAQVCRKWREIAVNMPMLWTYISVSGPKSFSSASLFLERSGKTIPLEIEIDVLEHLDIDSWSETSDNPSLELKLVLDALNFLDFKGAKPFRWARLAIWFEKPRTFFAIVDLLIDASLSNLRKLTLVNTDTDTMVVEDFVVEAMRERNLSNSVLFRTPPPLLRELELVGVPSNFFFPRESASLVVNLTRLDLGFLLYLPPLMCLRSVLLHNPRLESLCLDTGMIETTNFEHENAAETRVRMPFLRRFSLQEPISVEWGLSVLQMIDAPELEALALNLDRSESLADPIPFYIAYGKGFNGEEVPPKTTDLRPIYPTLKHLALGPFTGTSLSLLAMLGSLRTITRLDWELQEQEPITINQALEDYKICQGVEHIRVYGVHELDLVDLVESRIRNGAPFKTVEVNSRDWRNFSEPMKAKLSDELRLAKFGPYVDDNESDSDTSTDSDSGYSDSDSDSDSGSDSGDWTDTDSGNADDHGDN</sequence>
<dbReference type="AlphaFoldDB" id="A0A8H7LFQ9"/>
<proteinExistence type="predicted"/>
<organism evidence="2 3">
    <name type="scientific">Rhizoctonia solani</name>
    <dbReference type="NCBI Taxonomy" id="456999"/>
    <lineage>
        <taxon>Eukaryota</taxon>
        <taxon>Fungi</taxon>
        <taxon>Dikarya</taxon>
        <taxon>Basidiomycota</taxon>
        <taxon>Agaricomycotina</taxon>
        <taxon>Agaricomycetes</taxon>
        <taxon>Cantharellales</taxon>
        <taxon>Ceratobasidiaceae</taxon>
        <taxon>Rhizoctonia</taxon>
    </lineage>
</organism>
<comment type="caution">
    <text evidence="2">The sequence shown here is derived from an EMBL/GenBank/DDBJ whole genome shotgun (WGS) entry which is preliminary data.</text>
</comment>
<evidence type="ECO:0000313" key="2">
    <source>
        <dbReference type="EMBL" id="KAF8667686.1"/>
    </source>
</evidence>